<dbReference type="Proteomes" id="UP000652761">
    <property type="component" value="Unassembled WGS sequence"/>
</dbReference>
<keyword evidence="12" id="KW-0119">Carbohydrate metabolism</keyword>
<keyword evidence="7" id="KW-0735">Signal-anchor</keyword>
<proteinExistence type="inferred from homology"/>
<dbReference type="AlphaFoldDB" id="A0A843ULC0"/>
<dbReference type="GO" id="GO:0006004">
    <property type="term" value="P:fucose metabolic process"/>
    <property type="evidence" value="ECO:0007669"/>
    <property type="project" value="UniProtKB-KW"/>
</dbReference>
<evidence type="ECO:0000256" key="8">
    <source>
        <dbReference type="ARBA" id="ARBA00022989"/>
    </source>
</evidence>
<evidence type="ECO:0000256" key="10">
    <source>
        <dbReference type="ARBA" id="ARBA00023180"/>
    </source>
</evidence>
<dbReference type="GO" id="GO:0016757">
    <property type="term" value="F:glycosyltransferase activity"/>
    <property type="evidence" value="ECO:0007669"/>
    <property type="project" value="UniProtKB-KW"/>
</dbReference>
<evidence type="ECO:0000256" key="12">
    <source>
        <dbReference type="ARBA" id="ARBA00023277"/>
    </source>
</evidence>
<keyword evidence="9" id="KW-0472">Membrane</keyword>
<comment type="subcellular location">
    <subcellularLocation>
        <location evidence="1">Membrane</location>
        <topology evidence="1">Single-pass type II membrane protein</topology>
    </subcellularLocation>
</comment>
<comment type="similarity">
    <text evidence="3">Belongs to the glycosyltransferase GT106 family.</text>
</comment>
<dbReference type="OrthoDB" id="1874781at2759"/>
<organism evidence="15 16">
    <name type="scientific">Colocasia esculenta</name>
    <name type="common">Wild taro</name>
    <name type="synonym">Arum esculentum</name>
    <dbReference type="NCBI Taxonomy" id="4460"/>
    <lineage>
        <taxon>Eukaryota</taxon>
        <taxon>Viridiplantae</taxon>
        <taxon>Streptophyta</taxon>
        <taxon>Embryophyta</taxon>
        <taxon>Tracheophyta</taxon>
        <taxon>Spermatophyta</taxon>
        <taxon>Magnoliopsida</taxon>
        <taxon>Liliopsida</taxon>
        <taxon>Araceae</taxon>
        <taxon>Aroideae</taxon>
        <taxon>Colocasieae</taxon>
        <taxon>Colocasia</taxon>
    </lineage>
</organism>
<evidence type="ECO:0000256" key="4">
    <source>
        <dbReference type="ARBA" id="ARBA00022676"/>
    </source>
</evidence>
<evidence type="ECO:0000256" key="2">
    <source>
        <dbReference type="ARBA" id="ARBA00004881"/>
    </source>
</evidence>
<keyword evidence="8" id="KW-1133">Transmembrane helix</keyword>
<sequence>MRAPPPASTRIGGALRETATPGAHANPIMALTDGNGAVTSAGLNIEHFVGGSERLGWQRGSKRRRLLSHKRSREREIAQTLVVTTNLGQERRGKKSNPAADAGRRGPSRPRQKRGLDGRTQEHGTTSDPISASYFLPGDEAADLLPSSPRFFLFRGLTWGGGGGGRSSVMEGSRSKDARDLGFGRSTSSPALLPQQQPPFPSPHPITPKPAWSQQQLPPRARLQLWFIRVCTGILVWSCVVQLLTVGQIWHRPHLSSVGGIWDPHRLFGEITGRFTQLSMENQAPTSAPAPILPARVYKSNGFLKVSCNGGLNQMRAAICDMVMIAHFLNLTLVIPELDKKSFWADPSNFRDIFDVRHFIDSLRDEVRIISELPKRLIKDGANGTLSMPPVSWSNENYYLKQILPLFDKYELVHFNKTDARLANNGIPIELQKLRCQVNYHALKFTEQIEKLGNKLIQILRAKGRFVALHLRYEMDMLAFSGCTHGCSKEEAELLKTMRFVAQLLLNFVYECEMHI</sequence>
<evidence type="ECO:0000256" key="11">
    <source>
        <dbReference type="ARBA" id="ARBA00023253"/>
    </source>
</evidence>
<reference evidence="15" key="1">
    <citation type="submission" date="2017-07" db="EMBL/GenBank/DDBJ databases">
        <title>Taro Niue Genome Assembly and Annotation.</title>
        <authorList>
            <person name="Atibalentja N."/>
            <person name="Keating K."/>
            <person name="Fields C.J."/>
        </authorList>
    </citation>
    <scope>NUCLEOTIDE SEQUENCE</scope>
    <source>
        <strain evidence="15">Niue_2</strain>
        <tissue evidence="15">Leaf</tissue>
    </source>
</reference>
<dbReference type="GO" id="GO:0009507">
    <property type="term" value="C:chloroplast"/>
    <property type="evidence" value="ECO:0007669"/>
    <property type="project" value="TreeGrafter"/>
</dbReference>
<dbReference type="Pfam" id="PF10250">
    <property type="entry name" value="O-FucT"/>
    <property type="match status" value="1"/>
</dbReference>
<keyword evidence="6" id="KW-0812">Transmembrane</keyword>
<evidence type="ECO:0000256" key="1">
    <source>
        <dbReference type="ARBA" id="ARBA00004606"/>
    </source>
</evidence>
<evidence type="ECO:0000256" key="7">
    <source>
        <dbReference type="ARBA" id="ARBA00022968"/>
    </source>
</evidence>
<evidence type="ECO:0000256" key="6">
    <source>
        <dbReference type="ARBA" id="ARBA00022692"/>
    </source>
</evidence>
<keyword evidence="4" id="KW-0328">Glycosyltransferase</keyword>
<keyword evidence="11" id="KW-0294">Fucose metabolism</keyword>
<evidence type="ECO:0000256" key="3">
    <source>
        <dbReference type="ARBA" id="ARBA00007737"/>
    </source>
</evidence>
<dbReference type="PANTHER" id="PTHR31741">
    <property type="entry name" value="OS02G0726500 PROTEIN-RELATED"/>
    <property type="match status" value="1"/>
</dbReference>
<keyword evidence="5" id="KW-0808">Transferase</keyword>
<dbReference type="PANTHER" id="PTHR31741:SF51">
    <property type="entry name" value="RHAMNOGALACTURONAN I RHAMNOSYLTRANSFERASE 1"/>
    <property type="match status" value="1"/>
</dbReference>
<evidence type="ECO:0000256" key="9">
    <source>
        <dbReference type="ARBA" id="ARBA00023136"/>
    </source>
</evidence>
<dbReference type="InterPro" id="IPR019378">
    <property type="entry name" value="GDP-Fuc_O-FucTrfase"/>
</dbReference>
<evidence type="ECO:0000256" key="5">
    <source>
        <dbReference type="ARBA" id="ARBA00022679"/>
    </source>
</evidence>
<keyword evidence="10" id="KW-0325">Glycoprotein</keyword>
<evidence type="ECO:0000313" key="16">
    <source>
        <dbReference type="Proteomes" id="UP000652761"/>
    </source>
</evidence>
<feature type="compositionally biased region" description="Basic and acidic residues" evidence="14">
    <location>
        <begin position="173"/>
        <end position="182"/>
    </location>
</feature>
<feature type="region of interest" description="Disordered" evidence="14">
    <location>
        <begin position="84"/>
        <end position="133"/>
    </location>
</feature>
<comment type="caution">
    <text evidence="15">The sequence shown here is derived from an EMBL/GenBank/DDBJ whole genome shotgun (WGS) entry which is preliminary data.</text>
</comment>
<comment type="pathway">
    <text evidence="2">Glycan metabolism.</text>
</comment>
<feature type="compositionally biased region" description="Pro residues" evidence="14">
    <location>
        <begin position="196"/>
        <end position="208"/>
    </location>
</feature>
<gene>
    <name evidence="15" type="ORF">Taro_019540</name>
</gene>
<feature type="region of interest" description="Disordered" evidence="14">
    <location>
        <begin position="162"/>
        <end position="213"/>
    </location>
</feature>
<evidence type="ECO:0000313" key="15">
    <source>
        <dbReference type="EMBL" id="MQL87012.1"/>
    </source>
</evidence>
<keyword evidence="16" id="KW-1185">Reference proteome</keyword>
<evidence type="ECO:0000256" key="13">
    <source>
        <dbReference type="ARBA" id="ARBA00030350"/>
    </source>
</evidence>
<evidence type="ECO:0000256" key="14">
    <source>
        <dbReference type="SAM" id="MobiDB-lite"/>
    </source>
</evidence>
<dbReference type="GO" id="GO:0016020">
    <property type="term" value="C:membrane"/>
    <property type="evidence" value="ECO:0007669"/>
    <property type="project" value="UniProtKB-SubCell"/>
</dbReference>
<name>A0A843ULC0_COLES</name>
<dbReference type="EMBL" id="NMUH01000944">
    <property type="protein sequence ID" value="MQL87012.1"/>
    <property type="molecule type" value="Genomic_DNA"/>
</dbReference>
<accession>A0A843ULC0</accession>
<protein>
    <recommendedName>
        <fullName evidence="13">O-fucosyltransferase family protein</fullName>
    </recommendedName>
</protein>